<evidence type="ECO:0000313" key="4">
    <source>
        <dbReference type="Proteomes" id="UP001164746"/>
    </source>
</evidence>
<gene>
    <name evidence="3" type="ORF">MAR_010167</name>
</gene>
<feature type="domain" description="Calponin-homology (CH)" evidence="2">
    <location>
        <begin position="100"/>
        <end position="195"/>
    </location>
</feature>
<dbReference type="PANTHER" id="PTHR38537:SF8">
    <property type="entry name" value="FILAMIN-A"/>
    <property type="match status" value="1"/>
</dbReference>
<proteinExistence type="predicted"/>
<dbReference type="SMART" id="SM00033">
    <property type="entry name" value="CH"/>
    <property type="match status" value="1"/>
</dbReference>
<evidence type="ECO:0000256" key="1">
    <source>
        <dbReference type="ARBA" id="ARBA00022737"/>
    </source>
</evidence>
<keyword evidence="1" id="KW-0677">Repeat</keyword>
<dbReference type="SUPFAM" id="SSF47576">
    <property type="entry name" value="Calponin-homology domain, CH-domain"/>
    <property type="match status" value="1"/>
</dbReference>
<dbReference type="InterPro" id="IPR044801">
    <property type="entry name" value="Filamin"/>
</dbReference>
<dbReference type="PANTHER" id="PTHR38537">
    <property type="entry name" value="JITTERBUG, ISOFORM N"/>
    <property type="match status" value="1"/>
</dbReference>
<reference evidence="3" key="1">
    <citation type="submission" date="2022-11" db="EMBL/GenBank/DDBJ databases">
        <title>Centuries of genome instability and evolution in soft-shell clam transmissible cancer (bioRxiv).</title>
        <authorList>
            <person name="Hart S.F.M."/>
            <person name="Yonemitsu M.A."/>
            <person name="Giersch R.M."/>
            <person name="Beal B.F."/>
            <person name="Arriagada G."/>
            <person name="Davis B.W."/>
            <person name="Ostrander E.A."/>
            <person name="Goff S.P."/>
            <person name="Metzger M.J."/>
        </authorList>
    </citation>
    <scope>NUCLEOTIDE SEQUENCE</scope>
    <source>
        <strain evidence="3">MELC-2E11</strain>
        <tissue evidence="3">Siphon/mantle</tissue>
    </source>
</reference>
<keyword evidence="4" id="KW-1185">Reference proteome</keyword>
<sequence>MDAWPADSWATRKPVHHSRLRRVANRRKTTIKVSLLDRVLEVMRDIVEILLQYALYLWEHNPVKVLSRRHRRLYFVENYGEIMIKPKFRERVLDLLLSDSWRRQRLLNWVHKRLGLHVAVDNFSTSWQDGTALCALLESICPGVCPSYHLLPTHNRVKNCRLGLKLANKYLYLPMDLVSAEEMSIAARGTEQRLI</sequence>
<dbReference type="Gene3D" id="1.10.418.10">
    <property type="entry name" value="Calponin-like domain"/>
    <property type="match status" value="1"/>
</dbReference>
<evidence type="ECO:0000259" key="2">
    <source>
        <dbReference type="PROSITE" id="PS50021"/>
    </source>
</evidence>
<protein>
    <submittedName>
        <fullName evidence="3">FLNB-like protein</fullName>
    </submittedName>
</protein>
<evidence type="ECO:0000313" key="3">
    <source>
        <dbReference type="EMBL" id="WAR03609.1"/>
    </source>
</evidence>
<dbReference type="Proteomes" id="UP001164746">
    <property type="component" value="Chromosome 4"/>
</dbReference>
<dbReference type="InterPro" id="IPR001715">
    <property type="entry name" value="CH_dom"/>
</dbReference>
<accession>A0ABY7E324</accession>
<feature type="non-terminal residue" evidence="3">
    <location>
        <position position="195"/>
    </location>
</feature>
<dbReference type="Pfam" id="PF00307">
    <property type="entry name" value="CH"/>
    <property type="match status" value="1"/>
</dbReference>
<dbReference type="InterPro" id="IPR036872">
    <property type="entry name" value="CH_dom_sf"/>
</dbReference>
<name>A0ABY7E324_MYAAR</name>
<dbReference type="EMBL" id="CP111015">
    <property type="protein sequence ID" value="WAR03609.1"/>
    <property type="molecule type" value="Genomic_DNA"/>
</dbReference>
<organism evidence="3 4">
    <name type="scientific">Mya arenaria</name>
    <name type="common">Soft-shell clam</name>
    <dbReference type="NCBI Taxonomy" id="6604"/>
    <lineage>
        <taxon>Eukaryota</taxon>
        <taxon>Metazoa</taxon>
        <taxon>Spiralia</taxon>
        <taxon>Lophotrochozoa</taxon>
        <taxon>Mollusca</taxon>
        <taxon>Bivalvia</taxon>
        <taxon>Autobranchia</taxon>
        <taxon>Heteroconchia</taxon>
        <taxon>Euheterodonta</taxon>
        <taxon>Imparidentia</taxon>
        <taxon>Neoheterodontei</taxon>
        <taxon>Myida</taxon>
        <taxon>Myoidea</taxon>
        <taxon>Myidae</taxon>
        <taxon>Mya</taxon>
    </lineage>
</organism>
<dbReference type="PROSITE" id="PS50021">
    <property type="entry name" value="CH"/>
    <property type="match status" value="1"/>
</dbReference>